<accession>A0ABY7E3R8</accession>
<organism evidence="1 2">
    <name type="scientific">Mya arenaria</name>
    <name type="common">Soft-shell clam</name>
    <dbReference type="NCBI Taxonomy" id="6604"/>
    <lineage>
        <taxon>Eukaryota</taxon>
        <taxon>Metazoa</taxon>
        <taxon>Spiralia</taxon>
        <taxon>Lophotrochozoa</taxon>
        <taxon>Mollusca</taxon>
        <taxon>Bivalvia</taxon>
        <taxon>Autobranchia</taxon>
        <taxon>Heteroconchia</taxon>
        <taxon>Euheterodonta</taxon>
        <taxon>Imparidentia</taxon>
        <taxon>Neoheterodontei</taxon>
        <taxon>Myida</taxon>
        <taxon>Myoidea</taxon>
        <taxon>Myidae</taxon>
        <taxon>Mya</taxon>
    </lineage>
</organism>
<keyword evidence="2" id="KW-1185">Reference proteome</keyword>
<reference evidence="1" key="1">
    <citation type="submission" date="2022-11" db="EMBL/GenBank/DDBJ databases">
        <title>Centuries of genome instability and evolution in soft-shell clam transmissible cancer (bioRxiv).</title>
        <authorList>
            <person name="Hart S.F.M."/>
            <person name="Yonemitsu M.A."/>
            <person name="Giersch R.M."/>
            <person name="Beal B.F."/>
            <person name="Arriagada G."/>
            <person name="Davis B.W."/>
            <person name="Ostrander E.A."/>
            <person name="Goff S.P."/>
            <person name="Metzger M.J."/>
        </authorList>
    </citation>
    <scope>NUCLEOTIDE SEQUENCE</scope>
    <source>
        <strain evidence="1">MELC-2E11</strain>
        <tissue evidence="1">Siphon/mantle</tissue>
    </source>
</reference>
<sequence length="73" mass="7610">MYAKVLFLCSVVDVKAVIVLSTLHVHTVVTVKLPTTQVVAGCGCQDVEDTDRLQIPATSSAVKAASVVPDITG</sequence>
<gene>
    <name evidence="1" type="ORF">MAR_019994</name>
</gene>
<evidence type="ECO:0000313" key="1">
    <source>
        <dbReference type="EMBL" id="WAR04625.1"/>
    </source>
</evidence>
<evidence type="ECO:0000313" key="2">
    <source>
        <dbReference type="Proteomes" id="UP001164746"/>
    </source>
</evidence>
<dbReference type="Proteomes" id="UP001164746">
    <property type="component" value="Chromosome 5"/>
</dbReference>
<name>A0ABY7E3R8_MYAAR</name>
<protein>
    <recommendedName>
        <fullName evidence="3">Secreted protein</fullName>
    </recommendedName>
</protein>
<evidence type="ECO:0008006" key="3">
    <source>
        <dbReference type="Google" id="ProtNLM"/>
    </source>
</evidence>
<proteinExistence type="predicted"/>
<dbReference type="EMBL" id="CP111016">
    <property type="protein sequence ID" value="WAR04625.1"/>
    <property type="molecule type" value="Genomic_DNA"/>
</dbReference>